<feature type="domain" description="Single" evidence="3">
    <location>
        <begin position="116"/>
        <end position="179"/>
    </location>
</feature>
<name>G3MJF3_AMBMU</name>
<reference evidence="4" key="1">
    <citation type="journal article" date="2011" name="PLoS ONE">
        <title>A deep insight into the sialotranscriptome of the gulf coast tick, Amblyomma maculatum.</title>
        <authorList>
            <person name="Karim S."/>
            <person name="Singh P."/>
            <person name="Ribeiro J.M."/>
        </authorList>
    </citation>
    <scope>NUCLEOTIDE SEQUENCE</scope>
    <source>
        <tissue evidence="4">Salivary gland</tissue>
    </source>
</reference>
<feature type="non-terminal residue" evidence="4">
    <location>
        <position position="1"/>
    </location>
</feature>
<feature type="domain" description="Single" evidence="3">
    <location>
        <begin position="212"/>
        <end position="277"/>
    </location>
</feature>
<dbReference type="Pfam" id="PF15430">
    <property type="entry name" value="SVWC"/>
    <property type="match status" value="1"/>
</dbReference>
<sequence>DRHPIQRFSSLWRDVIALTSTIIFSFSSRIGSSICVSYSSLPRQATAGGKRKRFDRKTELGAKIPSVCHTKQKIMLLATSLYVLLQAVQITTSISSSLSTPAFPPDTVAFLQGGICQYGSVFFSGIYYPDNSCERVTCYGSEKRMTIEKCSSITNSPPCEVHSQKRSLQFPSCCDVLMCRRQKPSLSGTVRAKGHYTTNVIYAYSACNKGACRYKGKEINSEMNLISPCERVAKSADDAYVIVQSCPQFKEEIHACVKMQEGQPSLQYPQCCPKYMCPPEGGIPKTMEDKYWTAFINENCQYGFKSFSG</sequence>
<evidence type="ECO:0000256" key="2">
    <source>
        <dbReference type="ARBA" id="ARBA00022525"/>
    </source>
</evidence>
<protein>
    <recommendedName>
        <fullName evidence="3">Single domain-containing protein</fullName>
    </recommendedName>
</protein>
<evidence type="ECO:0000259" key="3">
    <source>
        <dbReference type="SMART" id="SM01318"/>
    </source>
</evidence>
<feature type="non-terminal residue" evidence="4">
    <location>
        <position position="309"/>
    </location>
</feature>
<comment type="subcellular location">
    <subcellularLocation>
        <location evidence="1">Secreted</location>
    </subcellularLocation>
</comment>
<dbReference type="InterPro" id="IPR029277">
    <property type="entry name" value="SVWC_dom"/>
</dbReference>
<evidence type="ECO:0000313" key="4">
    <source>
        <dbReference type="EMBL" id="AEO33621.1"/>
    </source>
</evidence>
<evidence type="ECO:0000256" key="1">
    <source>
        <dbReference type="ARBA" id="ARBA00004613"/>
    </source>
</evidence>
<proteinExistence type="evidence at transcript level"/>
<organism evidence="4">
    <name type="scientific">Amblyomma maculatum</name>
    <name type="common">Gulf Coast tick</name>
    <dbReference type="NCBI Taxonomy" id="34609"/>
    <lineage>
        <taxon>Eukaryota</taxon>
        <taxon>Metazoa</taxon>
        <taxon>Ecdysozoa</taxon>
        <taxon>Arthropoda</taxon>
        <taxon>Chelicerata</taxon>
        <taxon>Arachnida</taxon>
        <taxon>Acari</taxon>
        <taxon>Parasitiformes</taxon>
        <taxon>Ixodida</taxon>
        <taxon>Ixodoidea</taxon>
        <taxon>Ixodidae</taxon>
        <taxon>Amblyomminae</taxon>
        <taxon>Amblyomma</taxon>
    </lineage>
</organism>
<dbReference type="AlphaFoldDB" id="G3MJF3"/>
<accession>G3MJF3</accession>
<keyword evidence="2" id="KW-0964">Secreted</keyword>
<dbReference type="GO" id="GO:0005576">
    <property type="term" value="C:extracellular region"/>
    <property type="evidence" value="ECO:0007669"/>
    <property type="project" value="UniProtKB-SubCell"/>
</dbReference>
<dbReference type="SMART" id="SM01318">
    <property type="entry name" value="SVWC"/>
    <property type="match status" value="2"/>
</dbReference>
<dbReference type="EMBL" id="JO842004">
    <property type="protein sequence ID" value="AEO33621.1"/>
    <property type="molecule type" value="mRNA"/>
</dbReference>